<proteinExistence type="predicted"/>
<evidence type="ECO:0000313" key="1">
    <source>
        <dbReference type="EMBL" id="SHH69014.1"/>
    </source>
</evidence>
<protein>
    <recommendedName>
        <fullName evidence="3">ParB-like nuclease domain-containing protein</fullName>
    </recommendedName>
</protein>
<evidence type="ECO:0008006" key="3">
    <source>
        <dbReference type="Google" id="ProtNLM"/>
    </source>
</evidence>
<sequence length="151" mass="18010">MSEKIQRVNSYEDNRFDKEVLKQHGAFIVDDKYKCSFIIINKDSAIVKWDKEVEVNKVIDEFRFYSEHIVNFYNEDMELVRKFNEISIFDIEIKDIQPSQFFVDKDKIEAIKSFIRNEKDIIIPLVKINDSFVSLDGHTRLYYAVSKSIPR</sequence>
<name>A0A1M5V1J5_9CLOT</name>
<dbReference type="EMBL" id="FQXP01000004">
    <property type="protein sequence ID" value="SHH69014.1"/>
    <property type="molecule type" value="Genomic_DNA"/>
</dbReference>
<reference evidence="1 2" key="1">
    <citation type="submission" date="2016-11" db="EMBL/GenBank/DDBJ databases">
        <authorList>
            <person name="Jaros S."/>
            <person name="Januszkiewicz K."/>
            <person name="Wedrychowicz H."/>
        </authorList>
    </citation>
    <scope>NUCLEOTIDE SEQUENCE [LARGE SCALE GENOMIC DNA]</scope>
    <source>
        <strain evidence="1 2">DSM 3089</strain>
    </source>
</reference>
<dbReference type="AlphaFoldDB" id="A0A1M5V1J5"/>
<accession>A0A1M5V1J5</accession>
<dbReference type="STRING" id="1121306.SAMN02745196_01046"/>
<keyword evidence="2" id="KW-1185">Reference proteome</keyword>
<gene>
    <name evidence="1" type="ORF">SAMN02745196_01046</name>
</gene>
<dbReference type="RefSeq" id="WP_084666094.1">
    <property type="nucleotide sequence ID" value="NZ_FQXP01000004.1"/>
</dbReference>
<organism evidence="1 2">
    <name type="scientific">Clostridium collagenovorans DSM 3089</name>
    <dbReference type="NCBI Taxonomy" id="1121306"/>
    <lineage>
        <taxon>Bacteria</taxon>
        <taxon>Bacillati</taxon>
        <taxon>Bacillota</taxon>
        <taxon>Clostridia</taxon>
        <taxon>Eubacteriales</taxon>
        <taxon>Clostridiaceae</taxon>
        <taxon>Clostridium</taxon>
    </lineage>
</organism>
<evidence type="ECO:0000313" key="2">
    <source>
        <dbReference type="Proteomes" id="UP000184526"/>
    </source>
</evidence>
<dbReference type="Proteomes" id="UP000184526">
    <property type="component" value="Unassembled WGS sequence"/>
</dbReference>
<dbReference type="OrthoDB" id="1848647at2"/>